<dbReference type="CDD" id="cd01335">
    <property type="entry name" value="Radical_SAM"/>
    <property type="match status" value="1"/>
</dbReference>
<comment type="similarity">
    <text evidence="10">Belongs to the methylthiotransferase family. RimO subfamily.</text>
</comment>
<comment type="catalytic activity">
    <reaction evidence="10">
        <text>L-aspartate(89)-[ribosomal protein uS12]-hydrogen + (sulfur carrier)-SH + AH2 + 2 S-adenosyl-L-methionine = 3-methylsulfanyl-L-aspartate(89)-[ribosomal protein uS12]-hydrogen + (sulfur carrier)-H + 5'-deoxyadenosine + L-methionine + A + S-adenosyl-L-homocysteine + 2 H(+)</text>
        <dbReference type="Rhea" id="RHEA:37087"/>
        <dbReference type="Rhea" id="RHEA-COMP:10460"/>
        <dbReference type="Rhea" id="RHEA-COMP:10461"/>
        <dbReference type="Rhea" id="RHEA-COMP:14737"/>
        <dbReference type="Rhea" id="RHEA-COMP:14739"/>
        <dbReference type="ChEBI" id="CHEBI:13193"/>
        <dbReference type="ChEBI" id="CHEBI:15378"/>
        <dbReference type="ChEBI" id="CHEBI:17319"/>
        <dbReference type="ChEBI" id="CHEBI:17499"/>
        <dbReference type="ChEBI" id="CHEBI:29917"/>
        <dbReference type="ChEBI" id="CHEBI:29961"/>
        <dbReference type="ChEBI" id="CHEBI:57844"/>
        <dbReference type="ChEBI" id="CHEBI:57856"/>
        <dbReference type="ChEBI" id="CHEBI:59789"/>
        <dbReference type="ChEBI" id="CHEBI:64428"/>
        <dbReference type="ChEBI" id="CHEBI:73599"/>
        <dbReference type="EC" id="2.8.4.4"/>
    </reaction>
</comment>
<evidence type="ECO:0000256" key="9">
    <source>
        <dbReference type="ARBA" id="ARBA00051425"/>
    </source>
</evidence>
<feature type="binding site" evidence="10">
    <location>
        <position position="12"/>
    </location>
    <ligand>
        <name>[4Fe-4S] cluster</name>
        <dbReference type="ChEBI" id="CHEBI:49883"/>
        <label>1</label>
    </ligand>
</feature>
<dbReference type="InterPro" id="IPR005839">
    <property type="entry name" value="Methylthiotransferase"/>
</dbReference>
<keyword evidence="7 10" id="KW-0408">Iron</keyword>
<dbReference type="GO" id="GO:0035599">
    <property type="term" value="F:aspartic acid methylthiotransferase activity"/>
    <property type="evidence" value="ECO:0007669"/>
    <property type="project" value="TreeGrafter"/>
</dbReference>
<dbReference type="InterPro" id="IPR038135">
    <property type="entry name" value="Methylthiotransferase_N_sf"/>
</dbReference>
<evidence type="ECO:0000259" key="11">
    <source>
        <dbReference type="PROSITE" id="PS50926"/>
    </source>
</evidence>
<keyword evidence="14" id="KW-0689">Ribosomal protein</keyword>
<dbReference type="PROSITE" id="PS51449">
    <property type="entry name" value="MTTASE_N"/>
    <property type="match status" value="1"/>
</dbReference>
<protein>
    <recommendedName>
        <fullName evidence="10">Ribosomal protein uS12 methylthiotransferase RimO</fullName>
        <shortName evidence="10">uS12 MTTase</shortName>
        <shortName evidence="10">uS12 methylthiotransferase</shortName>
        <ecNumber evidence="10">2.8.4.4</ecNumber>
    </recommendedName>
    <alternativeName>
        <fullName evidence="10">Ribosomal protein uS12 (aspartate-C(3))-methylthiotransferase</fullName>
    </alternativeName>
    <alternativeName>
        <fullName evidence="10">Ribosome maturation factor RimO</fullName>
    </alternativeName>
</protein>
<dbReference type="EC" id="2.8.4.4" evidence="10"/>
<dbReference type="SFLD" id="SFLDS00029">
    <property type="entry name" value="Radical_SAM"/>
    <property type="match status" value="1"/>
</dbReference>
<dbReference type="InterPro" id="IPR006638">
    <property type="entry name" value="Elp3/MiaA/NifB-like_rSAM"/>
</dbReference>
<dbReference type="SFLD" id="SFLDG01061">
    <property type="entry name" value="methylthiotransferase"/>
    <property type="match status" value="1"/>
</dbReference>
<dbReference type="RefSeq" id="WP_151860273.1">
    <property type="nucleotide sequence ID" value="NZ_WBZC01000011.1"/>
</dbReference>
<comment type="function">
    <text evidence="10">Catalyzes the methylthiolation of an aspartic acid residue of ribosomal protein uS12.</text>
</comment>
<dbReference type="NCBIfam" id="TIGR00089">
    <property type="entry name" value="MiaB/RimO family radical SAM methylthiotransferase"/>
    <property type="match status" value="1"/>
</dbReference>
<sequence>MNFTVYVESLGCSKNLIDAEIMLGILNKYGYKLTMNKSNADIIIVNTCGFIDAAKEESINKIIELGSLKEKRLKLLLVSGCLGERYPDELLKELPEVDAIVGTGNYHTIVETIHEAMKGNRVTKIGNLDQVFDEALPRFQTTPTHTAYVKISDGCDNVCTYCIIPKLRGKYRSRKIENIIYEVEELSKKGVKEIILIAQDTTRYGIDIYGEFMLSNLLEKLCQVEGIKWIRLLYGYPEMITDDLIKTIKNNDKICNYLDMPIQHSSDAILKLMNRRTTRKYLIDLIKKIRSEIPDIVLRTSLIVGFPGEEEDHFQELKDFVEEARFDKLGVFSYSKEEGTPAAKLSNQIEDEIKDTRKNIIMEIQQRISLEKNQSKIGKEMEVIVEETLVKGKEYIGRSKGDAPEIDGLVYVHSSRNIKIGEIVKVIISGALEYDLMGDVIR</sequence>
<gene>
    <name evidence="10 14" type="primary">rimO</name>
    <name evidence="14" type="ORF">F8154_03835</name>
</gene>
<keyword evidence="5 10" id="KW-0949">S-adenosyl-L-methionine</keyword>
<proteinExistence type="inferred from homology"/>
<evidence type="ECO:0000256" key="3">
    <source>
        <dbReference type="ARBA" id="ARBA00022490"/>
    </source>
</evidence>
<dbReference type="PROSITE" id="PS51918">
    <property type="entry name" value="RADICAL_SAM"/>
    <property type="match status" value="1"/>
</dbReference>
<dbReference type="SMART" id="SM00729">
    <property type="entry name" value="Elp3"/>
    <property type="match status" value="1"/>
</dbReference>
<dbReference type="Gene3D" id="2.40.50.140">
    <property type="entry name" value="Nucleic acid-binding proteins"/>
    <property type="match status" value="1"/>
</dbReference>
<keyword evidence="15" id="KW-1185">Reference proteome</keyword>
<dbReference type="PANTHER" id="PTHR43837:SF1">
    <property type="entry name" value="RIBOSOMAL PROTEIN US12 METHYLTHIOTRANSFERASE RIMO"/>
    <property type="match status" value="1"/>
</dbReference>
<keyword evidence="3 10" id="KW-0963">Cytoplasm</keyword>
<dbReference type="GO" id="GO:0005829">
    <property type="term" value="C:cytosol"/>
    <property type="evidence" value="ECO:0007669"/>
    <property type="project" value="TreeGrafter"/>
</dbReference>
<name>A0A6I0FCJ3_9FIRM</name>
<comment type="catalytic activity">
    <reaction evidence="9">
        <text>N(6)-dimethylallyladenosine(37) in tRNA + (sulfur carrier)-SH + AH2 + 2 S-adenosyl-L-methionine = 2-methylsulfanyl-N(6)-dimethylallyladenosine(37) in tRNA + (sulfur carrier)-H + 5'-deoxyadenosine + L-methionine + A + S-adenosyl-L-homocysteine + 2 H(+)</text>
        <dbReference type="Rhea" id="RHEA:37067"/>
        <dbReference type="Rhea" id="RHEA-COMP:10375"/>
        <dbReference type="Rhea" id="RHEA-COMP:10376"/>
        <dbReference type="Rhea" id="RHEA-COMP:14737"/>
        <dbReference type="Rhea" id="RHEA-COMP:14739"/>
        <dbReference type="ChEBI" id="CHEBI:13193"/>
        <dbReference type="ChEBI" id="CHEBI:15378"/>
        <dbReference type="ChEBI" id="CHEBI:17319"/>
        <dbReference type="ChEBI" id="CHEBI:17499"/>
        <dbReference type="ChEBI" id="CHEBI:29917"/>
        <dbReference type="ChEBI" id="CHEBI:57844"/>
        <dbReference type="ChEBI" id="CHEBI:57856"/>
        <dbReference type="ChEBI" id="CHEBI:59789"/>
        <dbReference type="ChEBI" id="CHEBI:64428"/>
        <dbReference type="ChEBI" id="CHEBI:74415"/>
        <dbReference type="ChEBI" id="CHEBI:74417"/>
        <dbReference type="EC" id="2.8.4.3"/>
    </reaction>
</comment>
<feature type="binding site" evidence="10">
    <location>
        <position position="155"/>
    </location>
    <ligand>
        <name>[4Fe-4S] cluster</name>
        <dbReference type="ChEBI" id="CHEBI:49883"/>
        <label>2</label>
        <note>4Fe-4S-S-AdoMet</note>
    </ligand>
</feature>
<keyword evidence="14" id="KW-0687">Ribonucleoprotein</keyword>
<dbReference type="SFLD" id="SFLDF00274">
    <property type="entry name" value="ribosomal_protein_S12_methylth"/>
    <property type="match status" value="1"/>
</dbReference>
<keyword evidence="6 10" id="KW-0479">Metal-binding</keyword>
<dbReference type="Gene3D" id="3.40.50.12160">
    <property type="entry name" value="Methylthiotransferase, N-terminal domain"/>
    <property type="match status" value="1"/>
</dbReference>
<dbReference type="GO" id="GO:0051539">
    <property type="term" value="F:4 iron, 4 sulfur cluster binding"/>
    <property type="evidence" value="ECO:0007669"/>
    <property type="project" value="UniProtKB-UniRule"/>
</dbReference>
<feature type="binding site" evidence="10">
    <location>
        <position position="81"/>
    </location>
    <ligand>
        <name>[4Fe-4S] cluster</name>
        <dbReference type="ChEBI" id="CHEBI:49883"/>
        <label>1</label>
    </ligand>
</feature>
<dbReference type="GO" id="GO:0005840">
    <property type="term" value="C:ribosome"/>
    <property type="evidence" value="ECO:0007669"/>
    <property type="project" value="UniProtKB-KW"/>
</dbReference>
<keyword evidence="4 10" id="KW-0808">Transferase</keyword>
<evidence type="ECO:0000256" key="8">
    <source>
        <dbReference type="ARBA" id="ARBA00023014"/>
    </source>
</evidence>
<dbReference type="PANTHER" id="PTHR43837">
    <property type="entry name" value="RIBOSOMAL PROTEIN S12 METHYLTHIOTRANSFERASE RIMO"/>
    <property type="match status" value="1"/>
</dbReference>
<keyword evidence="8 10" id="KW-0411">Iron-sulfur</keyword>
<feature type="binding site" evidence="10">
    <location>
        <position position="48"/>
    </location>
    <ligand>
        <name>[4Fe-4S] cluster</name>
        <dbReference type="ChEBI" id="CHEBI:49883"/>
        <label>1</label>
    </ligand>
</feature>
<comment type="function">
    <text evidence="1">Catalyzes the methylthiolation of N6-(dimethylallyl)adenosine (i(6)A), leading to the formation of 2-methylthio-N6-(dimethylallyl)adenosine (ms(2)i(6)A) at position 37 in tRNAs that read codons beginning with uridine.</text>
</comment>
<dbReference type="InterPro" id="IPR020612">
    <property type="entry name" value="Methylthiotransferase_CS"/>
</dbReference>
<dbReference type="GO" id="GO:0035597">
    <property type="term" value="F:tRNA-2-methylthio-N(6)-dimethylallyladenosine(37) synthase activity"/>
    <property type="evidence" value="ECO:0007669"/>
    <property type="project" value="UniProtKB-EC"/>
</dbReference>
<accession>A0A6I0FCJ3</accession>
<reference evidence="14 15" key="1">
    <citation type="submission" date="2019-10" db="EMBL/GenBank/DDBJ databases">
        <title>Alkaliphilus serpentinus sp. nov. and Alkaliphilus pronyensis sp. nov., two novel anaerobic alkaliphilic species isolated from the serpentinized-hosted hydrothermal field of the Prony Bay (New Caledonia).</title>
        <authorList>
            <person name="Postec A."/>
        </authorList>
    </citation>
    <scope>NUCLEOTIDE SEQUENCE [LARGE SCALE GENOMIC DNA]</scope>
    <source>
        <strain evidence="14 15">LacV</strain>
    </source>
</reference>
<feature type="domain" description="Radical SAM core" evidence="13">
    <location>
        <begin position="141"/>
        <end position="371"/>
    </location>
</feature>
<evidence type="ECO:0000256" key="5">
    <source>
        <dbReference type="ARBA" id="ARBA00022691"/>
    </source>
</evidence>
<evidence type="ECO:0000313" key="14">
    <source>
        <dbReference type="EMBL" id="KAB3536957.1"/>
    </source>
</evidence>
<organism evidence="14 15">
    <name type="scientific">Alkaliphilus pronyensis</name>
    <dbReference type="NCBI Taxonomy" id="1482732"/>
    <lineage>
        <taxon>Bacteria</taxon>
        <taxon>Bacillati</taxon>
        <taxon>Bacillota</taxon>
        <taxon>Clostridia</taxon>
        <taxon>Peptostreptococcales</taxon>
        <taxon>Natronincolaceae</taxon>
        <taxon>Alkaliphilus</taxon>
    </lineage>
</organism>
<dbReference type="InterPro" id="IPR007197">
    <property type="entry name" value="rSAM"/>
</dbReference>
<feature type="binding site" evidence="10">
    <location>
        <position position="162"/>
    </location>
    <ligand>
        <name>[4Fe-4S] cluster</name>
        <dbReference type="ChEBI" id="CHEBI:49883"/>
        <label>2</label>
        <note>4Fe-4S-S-AdoMet</note>
    </ligand>
</feature>
<evidence type="ECO:0000256" key="6">
    <source>
        <dbReference type="ARBA" id="ARBA00022723"/>
    </source>
</evidence>
<dbReference type="Proteomes" id="UP000432715">
    <property type="component" value="Unassembled WGS sequence"/>
</dbReference>
<dbReference type="InterPro" id="IPR005840">
    <property type="entry name" value="Ribosomal_uS12_MeSTrfase_RimO"/>
</dbReference>
<dbReference type="InterPro" id="IPR002792">
    <property type="entry name" value="TRAM_dom"/>
</dbReference>
<dbReference type="InterPro" id="IPR023404">
    <property type="entry name" value="rSAM_horseshoe"/>
</dbReference>
<feature type="binding site" evidence="10">
    <location>
        <position position="159"/>
    </location>
    <ligand>
        <name>[4Fe-4S] cluster</name>
        <dbReference type="ChEBI" id="CHEBI:49883"/>
        <label>2</label>
        <note>4Fe-4S-S-AdoMet</note>
    </ligand>
</feature>
<evidence type="ECO:0000256" key="1">
    <source>
        <dbReference type="ARBA" id="ARBA00003234"/>
    </source>
</evidence>
<evidence type="ECO:0000256" key="7">
    <source>
        <dbReference type="ARBA" id="ARBA00023004"/>
    </source>
</evidence>
<dbReference type="FunFam" id="3.40.50.12160:FF:000003">
    <property type="entry name" value="CDK5 regulatory subunit-associated protein 1"/>
    <property type="match status" value="1"/>
</dbReference>
<dbReference type="NCBIfam" id="TIGR01125">
    <property type="entry name" value="30S ribosomal protein S12 methylthiotransferase RimO"/>
    <property type="match status" value="1"/>
</dbReference>
<keyword evidence="2 10" id="KW-0004">4Fe-4S</keyword>
<evidence type="ECO:0000256" key="10">
    <source>
        <dbReference type="HAMAP-Rule" id="MF_01865"/>
    </source>
</evidence>
<dbReference type="OrthoDB" id="9805215at2"/>
<dbReference type="Pfam" id="PF04055">
    <property type="entry name" value="Radical_SAM"/>
    <property type="match status" value="1"/>
</dbReference>
<dbReference type="SFLD" id="SFLDG01082">
    <property type="entry name" value="B12-binding_domain_containing"/>
    <property type="match status" value="1"/>
</dbReference>
<evidence type="ECO:0000313" key="15">
    <source>
        <dbReference type="Proteomes" id="UP000432715"/>
    </source>
</evidence>
<dbReference type="SUPFAM" id="SSF102114">
    <property type="entry name" value="Radical SAM enzymes"/>
    <property type="match status" value="1"/>
</dbReference>
<dbReference type="PROSITE" id="PS01278">
    <property type="entry name" value="MTTASE_RADICAL"/>
    <property type="match status" value="1"/>
</dbReference>
<evidence type="ECO:0000259" key="12">
    <source>
        <dbReference type="PROSITE" id="PS51449"/>
    </source>
</evidence>
<feature type="domain" description="TRAM" evidence="11">
    <location>
        <begin position="374"/>
        <end position="442"/>
    </location>
</feature>
<dbReference type="GO" id="GO:0103039">
    <property type="term" value="F:protein methylthiotransferase activity"/>
    <property type="evidence" value="ECO:0007669"/>
    <property type="project" value="UniProtKB-EC"/>
</dbReference>
<dbReference type="GO" id="GO:0046872">
    <property type="term" value="F:metal ion binding"/>
    <property type="evidence" value="ECO:0007669"/>
    <property type="project" value="UniProtKB-KW"/>
</dbReference>
<dbReference type="InterPro" id="IPR012340">
    <property type="entry name" value="NA-bd_OB-fold"/>
</dbReference>
<dbReference type="Pfam" id="PF18693">
    <property type="entry name" value="TRAM_2"/>
    <property type="match status" value="1"/>
</dbReference>
<dbReference type="AlphaFoldDB" id="A0A6I0FCJ3"/>
<dbReference type="Pfam" id="PF00919">
    <property type="entry name" value="UPF0004"/>
    <property type="match status" value="1"/>
</dbReference>
<dbReference type="FunFam" id="3.80.30.20:FF:000001">
    <property type="entry name" value="tRNA-2-methylthio-N(6)-dimethylallyladenosine synthase 2"/>
    <property type="match status" value="1"/>
</dbReference>
<dbReference type="EMBL" id="WBZC01000011">
    <property type="protein sequence ID" value="KAB3536957.1"/>
    <property type="molecule type" value="Genomic_DNA"/>
</dbReference>
<dbReference type="HAMAP" id="MF_01865">
    <property type="entry name" value="MTTase_RimO"/>
    <property type="match status" value="1"/>
</dbReference>
<evidence type="ECO:0000259" key="13">
    <source>
        <dbReference type="PROSITE" id="PS51918"/>
    </source>
</evidence>
<feature type="domain" description="MTTase N-terminal" evidence="12">
    <location>
        <begin position="3"/>
        <end position="118"/>
    </location>
</feature>
<evidence type="ECO:0000256" key="2">
    <source>
        <dbReference type="ARBA" id="ARBA00022485"/>
    </source>
</evidence>
<dbReference type="PROSITE" id="PS50926">
    <property type="entry name" value="TRAM"/>
    <property type="match status" value="1"/>
</dbReference>
<dbReference type="Gene3D" id="3.80.30.20">
    <property type="entry name" value="tm_1862 like domain"/>
    <property type="match status" value="1"/>
</dbReference>
<dbReference type="InterPro" id="IPR013848">
    <property type="entry name" value="Methylthiotransferase_N"/>
</dbReference>
<evidence type="ECO:0000256" key="4">
    <source>
        <dbReference type="ARBA" id="ARBA00022679"/>
    </source>
</evidence>
<comment type="caution">
    <text evidence="14">The sequence shown here is derived from an EMBL/GenBank/DDBJ whole genome shotgun (WGS) entry which is preliminary data.</text>
</comment>
<comment type="cofactor">
    <cofactor evidence="10">
        <name>[4Fe-4S] cluster</name>
        <dbReference type="ChEBI" id="CHEBI:49883"/>
    </cofactor>
    <text evidence="10">Binds 2 [4Fe-4S] clusters. One cluster is coordinated with 3 cysteines and an exchangeable S-adenosyl-L-methionine.</text>
</comment>
<comment type="subcellular location">
    <subcellularLocation>
        <location evidence="10">Cytoplasm</location>
    </subcellularLocation>
</comment>
<dbReference type="InterPro" id="IPR058240">
    <property type="entry name" value="rSAM_sf"/>
</dbReference>